<feature type="region of interest" description="Disordered" evidence="1">
    <location>
        <begin position="1"/>
        <end position="30"/>
    </location>
</feature>
<dbReference type="Proteomes" id="UP000266723">
    <property type="component" value="Unassembled WGS sequence"/>
</dbReference>
<evidence type="ECO:0000313" key="3">
    <source>
        <dbReference type="Proteomes" id="UP000266723"/>
    </source>
</evidence>
<sequence length="164" mass="18103">MTKRPLSKHEFGQTRGAQRPPVVAPGFGSDLEGSLQDVDLGPFSCVRAMKTRATSPRRSGKVVLIRQVRATWQCRSRLRERPGGAPGFGSDLEGSLRDVAPGPFSCLQTRGRERPWCVAPTGRSEHRERLRAVALGGRSRMWCTATSCSRSRKSLQAMLVQRSL</sequence>
<keyword evidence="3" id="KW-1185">Reference proteome</keyword>
<name>A0ABQ7E0W3_BRACR</name>
<proteinExistence type="predicted"/>
<protein>
    <submittedName>
        <fullName evidence="2">Uncharacterized protein</fullName>
    </submittedName>
</protein>
<gene>
    <name evidence="2" type="ORF">DY000_02024330</name>
</gene>
<organism evidence="2 3">
    <name type="scientific">Brassica cretica</name>
    <name type="common">Mustard</name>
    <dbReference type="NCBI Taxonomy" id="69181"/>
    <lineage>
        <taxon>Eukaryota</taxon>
        <taxon>Viridiplantae</taxon>
        <taxon>Streptophyta</taxon>
        <taxon>Embryophyta</taxon>
        <taxon>Tracheophyta</taxon>
        <taxon>Spermatophyta</taxon>
        <taxon>Magnoliopsida</taxon>
        <taxon>eudicotyledons</taxon>
        <taxon>Gunneridae</taxon>
        <taxon>Pentapetalae</taxon>
        <taxon>rosids</taxon>
        <taxon>malvids</taxon>
        <taxon>Brassicales</taxon>
        <taxon>Brassicaceae</taxon>
        <taxon>Brassiceae</taxon>
        <taxon>Brassica</taxon>
    </lineage>
</organism>
<dbReference type="EMBL" id="QGKV02000299">
    <property type="protein sequence ID" value="KAF3590246.1"/>
    <property type="molecule type" value="Genomic_DNA"/>
</dbReference>
<evidence type="ECO:0000256" key="1">
    <source>
        <dbReference type="SAM" id="MobiDB-lite"/>
    </source>
</evidence>
<accession>A0ABQ7E0W3</accession>
<comment type="caution">
    <text evidence="2">The sequence shown here is derived from an EMBL/GenBank/DDBJ whole genome shotgun (WGS) entry which is preliminary data.</text>
</comment>
<reference evidence="2 3" key="1">
    <citation type="journal article" date="2020" name="BMC Genomics">
        <title>Intraspecific diversification of the crop wild relative Brassica cretica Lam. using demographic model selection.</title>
        <authorList>
            <person name="Kioukis A."/>
            <person name="Michalopoulou V.A."/>
            <person name="Briers L."/>
            <person name="Pirintsos S."/>
            <person name="Studholme D.J."/>
            <person name="Pavlidis P."/>
            <person name="Sarris P.F."/>
        </authorList>
    </citation>
    <scope>NUCLEOTIDE SEQUENCE [LARGE SCALE GENOMIC DNA]</scope>
    <source>
        <strain evidence="3">cv. PFS-1207/04</strain>
    </source>
</reference>
<evidence type="ECO:0000313" key="2">
    <source>
        <dbReference type="EMBL" id="KAF3590246.1"/>
    </source>
</evidence>